<keyword evidence="3" id="KW-1185">Reference proteome</keyword>
<accession>A0ABZ3IU99</accession>
<evidence type="ECO:0000256" key="1">
    <source>
        <dbReference type="ARBA" id="ARBA00023136"/>
    </source>
</evidence>
<protein>
    <submittedName>
        <fullName evidence="2">Spore germination protein B1</fullName>
    </submittedName>
</protein>
<evidence type="ECO:0000313" key="3">
    <source>
        <dbReference type="Proteomes" id="UP000216752"/>
    </source>
</evidence>
<keyword evidence="1" id="KW-0472">Membrane</keyword>
<dbReference type="EMBL" id="CP155573">
    <property type="protein sequence ID" value="XFO69294.1"/>
    <property type="molecule type" value="Genomic_DNA"/>
</dbReference>
<gene>
    <name evidence="2" type="primary">gerBA_3</name>
    <name evidence="2" type="ORF">SPSIL_055260</name>
</gene>
<name>A0ABZ3IU99_9FIRM</name>
<organism evidence="2 3">
    <name type="scientific">Sporomusa silvacetica DSM 10669</name>
    <dbReference type="NCBI Taxonomy" id="1123289"/>
    <lineage>
        <taxon>Bacteria</taxon>
        <taxon>Bacillati</taxon>
        <taxon>Bacillota</taxon>
        <taxon>Negativicutes</taxon>
        <taxon>Selenomonadales</taxon>
        <taxon>Sporomusaceae</taxon>
        <taxon>Sporomusa</taxon>
    </lineage>
</organism>
<sequence>MLFTYEILREAGIRMPKMIGPAVSIVGALVLGQSAVEAGLVSTLW</sequence>
<dbReference type="Proteomes" id="UP000216752">
    <property type="component" value="Chromosome"/>
</dbReference>
<reference evidence="2" key="1">
    <citation type="submission" date="2024-05" db="EMBL/GenBank/DDBJ databases">
        <title>Isolation and characterization of Sporomusa carbonis sp. nov., a carboxydotrophic hydrogenogen in the genus of Sporomusa isolated from a charcoal burning pile.</title>
        <authorList>
            <person name="Boeer T."/>
            <person name="Rosenbaum F."/>
            <person name="Eysell L."/>
            <person name="Mueller V."/>
            <person name="Daniel R."/>
            <person name="Poehlein A."/>
        </authorList>
    </citation>
    <scope>NUCLEOTIDE SEQUENCE [LARGE SCALE GENOMIC DNA]</scope>
    <source>
        <strain evidence="2">DSM 10669</strain>
    </source>
</reference>
<evidence type="ECO:0000313" key="2">
    <source>
        <dbReference type="EMBL" id="XFO69294.1"/>
    </source>
</evidence>
<proteinExistence type="predicted"/>
<dbReference type="InterPro" id="IPR004995">
    <property type="entry name" value="Spore_Ger"/>
</dbReference>
<dbReference type="Pfam" id="PF03323">
    <property type="entry name" value="GerA"/>
    <property type="match status" value="1"/>
</dbReference>